<dbReference type="PROSITE" id="PS51898">
    <property type="entry name" value="TYR_RECOMBINASE"/>
    <property type="match status" value="1"/>
</dbReference>
<proteinExistence type="inferred from homology"/>
<dbReference type="InterPro" id="IPR050808">
    <property type="entry name" value="Phage_Integrase"/>
</dbReference>
<accession>A0A8S5UR67</accession>
<dbReference type="GO" id="GO:0075713">
    <property type="term" value="P:establishment of integrated proviral latency"/>
    <property type="evidence" value="ECO:0007669"/>
    <property type="project" value="UniProtKB-KW"/>
</dbReference>
<dbReference type="InterPro" id="IPR002104">
    <property type="entry name" value="Integrase_catalytic"/>
</dbReference>
<keyword evidence="4" id="KW-0229">DNA integration</keyword>
<organism evidence="11">
    <name type="scientific">Myoviridae sp. ctsIb3</name>
    <dbReference type="NCBI Taxonomy" id="2825189"/>
    <lineage>
        <taxon>Viruses</taxon>
        <taxon>Duplodnaviria</taxon>
        <taxon>Heunggongvirae</taxon>
        <taxon>Uroviricota</taxon>
        <taxon>Caudoviricetes</taxon>
    </lineage>
</organism>
<dbReference type="Gene3D" id="1.10.150.130">
    <property type="match status" value="1"/>
</dbReference>
<evidence type="ECO:0000256" key="6">
    <source>
        <dbReference type="ARBA" id="ARBA00023172"/>
    </source>
</evidence>
<comment type="similarity">
    <text evidence="1">Belongs to the 'phage' integrase family.</text>
</comment>
<dbReference type="Pfam" id="PF00589">
    <property type="entry name" value="Phage_integrase"/>
    <property type="match status" value="1"/>
</dbReference>
<feature type="domain" description="Tyr recombinase" evidence="10">
    <location>
        <begin position="196"/>
        <end position="372"/>
    </location>
</feature>
<keyword evidence="8" id="KW-1160">Virus entry into host cell</keyword>
<sequence>MKCVRCHVNIPDKALFCPWCGKQQDATSAPVHRKKRRRPKGSGSVYKLKGVRARPYVAMTGKKEVLGTYGTPGEAVQALDAYNAQNTPAERLKCTFADAYEKWRAQPKFSSLSRDMINGYELAFKKSAPLYSRQMRDLKAEDYQQIIDQMVADGLSRSSCEKQRTLFSQLCEWAMAQDIINKNYAQLLHLPAAAGKAERTLTADEIARISAYQTDKRFGQTAQIAMVLLYTGMRIDELLSMRCENVYLKEHYMQGGEKTEAGKNRIIPILDPIYKIIAFWMMDSGCEWLIPSKAGTKLDKRNVATKFRALMQECQIDGVHPHTLRHTASSKMVECGLEKTAVQAILGHKNFSTTANKYVSHNDPTYLLQEMQKMKY</sequence>
<dbReference type="InterPro" id="IPR013762">
    <property type="entry name" value="Integrase-like_cat_sf"/>
</dbReference>
<dbReference type="GO" id="GO:0044826">
    <property type="term" value="P:viral genome integration into host DNA"/>
    <property type="evidence" value="ECO:0007669"/>
    <property type="project" value="UniProtKB-KW"/>
</dbReference>
<dbReference type="SUPFAM" id="SSF56349">
    <property type="entry name" value="DNA breaking-rejoining enzymes"/>
    <property type="match status" value="1"/>
</dbReference>
<keyword evidence="6" id="KW-0233">DNA recombination</keyword>
<dbReference type="InterPro" id="IPR010998">
    <property type="entry name" value="Integrase_recombinase_N"/>
</dbReference>
<comment type="function">
    <text evidence="9">Integrase is necessary for integration of the phage into the host genome by site-specific recombination. In conjunction with excisionase, integrase is also necessary for excision of the prophage from the host genome.</text>
</comment>
<dbReference type="GO" id="GO:0003677">
    <property type="term" value="F:DNA binding"/>
    <property type="evidence" value="ECO:0007669"/>
    <property type="project" value="UniProtKB-KW"/>
</dbReference>
<evidence type="ECO:0000256" key="8">
    <source>
        <dbReference type="ARBA" id="ARBA00023296"/>
    </source>
</evidence>
<evidence type="ECO:0000259" key="10">
    <source>
        <dbReference type="PROSITE" id="PS51898"/>
    </source>
</evidence>
<dbReference type="GO" id="GO:0016740">
    <property type="term" value="F:transferase activity"/>
    <property type="evidence" value="ECO:0007669"/>
    <property type="project" value="UniProtKB-KW"/>
</dbReference>
<keyword evidence="5" id="KW-0238">DNA-binding</keyword>
<dbReference type="CDD" id="cd00796">
    <property type="entry name" value="INT_Rci_Hp1_C"/>
    <property type="match status" value="1"/>
</dbReference>
<evidence type="ECO:0000256" key="1">
    <source>
        <dbReference type="ARBA" id="ARBA00008857"/>
    </source>
</evidence>
<dbReference type="PANTHER" id="PTHR30629:SF2">
    <property type="entry name" value="PROPHAGE INTEGRASE INTS-RELATED"/>
    <property type="match status" value="1"/>
</dbReference>
<evidence type="ECO:0000256" key="3">
    <source>
        <dbReference type="ARBA" id="ARBA00022679"/>
    </source>
</evidence>
<name>A0A8S5UR67_9CAUD</name>
<keyword evidence="3" id="KW-0808">Transferase</keyword>
<dbReference type="GO" id="GO:0046718">
    <property type="term" value="P:symbiont entry into host cell"/>
    <property type="evidence" value="ECO:0007669"/>
    <property type="project" value="UniProtKB-KW"/>
</dbReference>
<dbReference type="GO" id="GO:0006310">
    <property type="term" value="P:DNA recombination"/>
    <property type="evidence" value="ECO:0007669"/>
    <property type="project" value="UniProtKB-KW"/>
</dbReference>
<dbReference type="InterPro" id="IPR011010">
    <property type="entry name" value="DNA_brk_join_enz"/>
</dbReference>
<evidence type="ECO:0000256" key="9">
    <source>
        <dbReference type="ARBA" id="ARBA00049605"/>
    </source>
</evidence>
<evidence type="ECO:0000256" key="7">
    <source>
        <dbReference type="ARBA" id="ARBA00023195"/>
    </source>
</evidence>
<evidence type="ECO:0000313" key="11">
    <source>
        <dbReference type="EMBL" id="DAF96967.1"/>
    </source>
</evidence>
<dbReference type="PANTHER" id="PTHR30629">
    <property type="entry name" value="PROPHAGE INTEGRASE"/>
    <property type="match status" value="1"/>
</dbReference>
<evidence type="ECO:0000256" key="5">
    <source>
        <dbReference type="ARBA" id="ARBA00023125"/>
    </source>
</evidence>
<dbReference type="EMBL" id="BK016124">
    <property type="protein sequence ID" value="DAF96967.1"/>
    <property type="molecule type" value="Genomic_DNA"/>
</dbReference>
<protein>
    <recommendedName>
        <fullName evidence="2">Integrase</fullName>
    </recommendedName>
</protein>
<keyword evidence="7" id="KW-1179">Viral genome integration</keyword>
<evidence type="ECO:0000256" key="4">
    <source>
        <dbReference type="ARBA" id="ARBA00022908"/>
    </source>
</evidence>
<evidence type="ECO:0000256" key="2">
    <source>
        <dbReference type="ARBA" id="ARBA00016082"/>
    </source>
</evidence>
<dbReference type="Gene3D" id="1.10.443.10">
    <property type="entry name" value="Intergrase catalytic core"/>
    <property type="match status" value="1"/>
</dbReference>
<dbReference type="GO" id="GO:0015074">
    <property type="term" value="P:DNA integration"/>
    <property type="evidence" value="ECO:0007669"/>
    <property type="project" value="UniProtKB-KW"/>
</dbReference>
<reference evidence="11" key="1">
    <citation type="journal article" date="2021" name="Proc. Natl. Acad. Sci. U.S.A.">
        <title>A Catalog of Tens of Thousands of Viruses from Human Metagenomes Reveals Hidden Associations with Chronic Diseases.</title>
        <authorList>
            <person name="Tisza M.J."/>
            <person name="Buck C.B."/>
        </authorList>
    </citation>
    <scope>NUCLEOTIDE SEQUENCE</scope>
    <source>
        <strain evidence="11">CtsIb3</strain>
    </source>
</reference>